<name>A0A2N9JMC8_9ACTN</name>
<dbReference type="OrthoDB" id="9805171at2"/>
<dbReference type="AlphaFoldDB" id="A0A2N9JMC8"/>
<dbReference type="PANTHER" id="PTHR38768:SF1">
    <property type="entry name" value="UPF0502 PROTEIN YCEH"/>
    <property type="match status" value="1"/>
</dbReference>
<sequence length="401" mass="44113">MPLPVLSPDEQRVLGSLLEKQRTVPGSYPLSLNSLRLACNQTSSRDPITDLDDRTLEDVVRELKGRGLLRVVWAGKGSRTLKYHQLLDSELSLQPDERALITVLLLRGPQAPGELKTRTERLHPFTDRDQVEQVLRRMAALPEPLVRELERRPGQQDHRWVHLLGPVPELPGQAQEPGVDREQVLAQGAGLRDERVRQTYDQVADAYFITLGAELIGKPFDVWLLERVASLARNNPIVDVGCGPGHITAFLADTGAQVSGVDLSPAMVEVAKREFSDLDFSVGNLFQLLKPRTAAGWGAVLAWYSLVHLAASELTPAVAALARTLGPGGVLALALHVGDEVRHVDELVGESVDIDFVLHDADQVLAAVRSTGLVELEWYRRGPVGDEADTERLYVLARRGD</sequence>
<dbReference type="SUPFAM" id="SSF53335">
    <property type="entry name" value="S-adenosyl-L-methionine-dependent methyltransferases"/>
    <property type="match status" value="1"/>
</dbReference>
<comment type="similarity">
    <text evidence="1">Belongs to the UPF0502 family.</text>
</comment>
<dbReference type="InterPro" id="IPR029063">
    <property type="entry name" value="SAM-dependent_MTases_sf"/>
</dbReference>
<protein>
    <recommendedName>
        <fullName evidence="2">Methyltransferase domain-containing protein</fullName>
    </recommendedName>
</protein>
<dbReference type="HAMAP" id="MF_01584">
    <property type="entry name" value="UPF0502"/>
    <property type="match status" value="1"/>
</dbReference>
<dbReference type="Pfam" id="PF13649">
    <property type="entry name" value="Methyltransf_25"/>
    <property type="match status" value="1"/>
</dbReference>
<dbReference type="KEGG" id="mgg:MPLG2_3712"/>
<evidence type="ECO:0000313" key="4">
    <source>
        <dbReference type="Proteomes" id="UP000238164"/>
    </source>
</evidence>
<organism evidence="3 4">
    <name type="scientific">Micropruina glycogenica</name>
    <dbReference type="NCBI Taxonomy" id="75385"/>
    <lineage>
        <taxon>Bacteria</taxon>
        <taxon>Bacillati</taxon>
        <taxon>Actinomycetota</taxon>
        <taxon>Actinomycetes</taxon>
        <taxon>Propionibacteriales</taxon>
        <taxon>Nocardioidaceae</taxon>
        <taxon>Micropruina</taxon>
    </lineage>
</organism>
<evidence type="ECO:0000259" key="2">
    <source>
        <dbReference type="Pfam" id="PF13649"/>
    </source>
</evidence>
<dbReference type="Pfam" id="PF04337">
    <property type="entry name" value="DUF480"/>
    <property type="match status" value="1"/>
</dbReference>
<accession>A0A2N9JMC8</accession>
<dbReference type="Proteomes" id="UP000238164">
    <property type="component" value="Chromosome 1"/>
</dbReference>
<evidence type="ECO:0000256" key="1">
    <source>
        <dbReference type="HAMAP-Rule" id="MF_01584"/>
    </source>
</evidence>
<dbReference type="Gene3D" id="3.40.50.150">
    <property type="entry name" value="Vaccinia Virus protein VP39"/>
    <property type="match status" value="1"/>
</dbReference>
<dbReference type="PANTHER" id="PTHR38768">
    <property type="entry name" value="UPF0502 PROTEIN YCEH"/>
    <property type="match status" value="1"/>
</dbReference>
<feature type="domain" description="Methyltransferase" evidence="2">
    <location>
        <begin position="237"/>
        <end position="329"/>
    </location>
</feature>
<dbReference type="EMBL" id="LT985188">
    <property type="protein sequence ID" value="SPD88742.1"/>
    <property type="molecule type" value="Genomic_DNA"/>
</dbReference>
<reference evidence="3 4" key="1">
    <citation type="submission" date="2018-02" db="EMBL/GenBank/DDBJ databases">
        <authorList>
            <person name="Cohen D.B."/>
            <person name="Kent A.D."/>
        </authorList>
    </citation>
    <scope>NUCLEOTIDE SEQUENCE [LARGE SCALE GENOMIC DNA]</scope>
    <source>
        <strain evidence="3">1</strain>
    </source>
</reference>
<evidence type="ECO:0000313" key="3">
    <source>
        <dbReference type="EMBL" id="SPD88742.1"/>
    </source>
</evidence>
<keyword evidence="4" id="KW-1185">Reference proteome</keyword>
<dbReference type="InterPro" id="IPR007432">
    <property type="entry name" value="DUF480"/>
</dbReference>
<dbReference type="RefSeq" id="WP_105187179.1">
    <property type="nucleotide sequence ID" value="NZ_BAAAGO010000038.1"/>
</dbReference>
<dbReference type="SUPFAM" id="SSF46785">
    <property type="entry name" value="Winged helix' DNA-binding domain"/>
    <property type="match status" value="2"/>
</dbReference>
<dbReference type="InterPro" id="IPR036390">
    <property type="entry name" value="WH_DNA-bd_sf"/>
</dbReference>
<dbReference type="InterPro" id="IPR036388">
    <property type="entry name" value="WH-like_DNA-bd_sf"/>
</dbReference>
<dbReference type="CDD" id="cd02440">
    <property type="entry name" value="AdoMet_MTases"/>
    <property type="match status" value="1"/>
</dbReference>
<proteinExistence type="inferred from homology"/>
<dbReference type="Gene3D" id="1.10.10.10">
    <property type="entry name" value="Winged helix-like DNA-binding domain superfamily/Winged helix DNA-binding domain"/>
    <property type="match status" value="2"/>
</dbReference>
<gene>
    <name evidence="3" type="ORF">MPLG2_3712</name>
</gene>
<dbReference type="InterPro" id="IPR041698">
    <property type="entry name" value="Methyltransf_25"/>
</dbReference>